<accession>A0AAN8X4P9</accession>
<keyword evidence="2" id="KW-1185">Reference proteome</keyword>
<feature type="non-terminal residue" evidence="1">
    <location>
        <position position="111"/>
    </location>
</feature>
<dbReference type="Proteomes" id="UP001381693">
    <property type="component" value="Unassembled WGS sequence"/>
</dbReference>
<evidence type="ECO:0000313" key="2">
    <source>
        <dbReference type="Proteomes" id="UP001381693"/>
    </source>
</evidence>
<gene>
    <name evidence="1" type="ORF">SK128_014396</name>
</gene>
<dbReference type="AlphaFoldDB" id="A0AAN8X4P9"/>
<comment type="caution">
    <text evidence="1">The sequence shown here is derived from an EMBL/GenBank/DDBJ whole genome shotgun (WGS) entry which is preliminary data.</text>
</comment>
<sequence>CEYNGTRYSHGKPTYKDDCIGYVCNRGEWIKTSYTDPTCCKNEEGLNFDYNFCDYNEYWWADYNFTSDNYYEGQPDKEWARINTTKSDSDCQEYVCTARNTWVPTGNVVEN</sequence>
<feature type="non-terminal residue" evidence="1">
    <location>
        <position position="1"/>
    </location>
</feature>
<proteinExistence type="predicted"/>
<reference evidence="1 2" key="1">
    <citation type="submission" date="2023-11" db="EMBL/GenBank/DDBJ databases">
        <title>Halocaridina rubra genome assembly.</title>
        <authorList>
            <person name="Smith C."/>
        </authorList>
    </citation>
    <scope>NUCLEOTIDE SEQUENCE [LARGE SCALE GENOMIC DNA]</scope>
    <source>
        <strain evidence="1">EP-1</strain>
        <tissue evidence="1">Whole</tissue>
    </source>
</reference>
<organism evidence="1 2">
    <name type="scientific">Halocaridina rubra</name>
    <name type="common">Hawaiian red shrimp</name>
    <dbReference type="NCBI Taxonomy" id="373956"/>
    <lineage>
        <taxon>Eukaryota</taxon>
        <taxon>Metazoa</taxon>
        <taxon>Ecdysozoa</taxon>
        <taxon>Arthropoda</taxon>
        <taxon>Crustacea</taxon>
        <taxon>Multicrustacea</taxon>
        <taxon>Malacostraca</taxon>
        <taxon>Eumalacostraca</taxon>
        <taxon>Eucarida</taxon>
        <taxon>Decapoda</taxon>
        <taxon>Pleocyemata</taxon>
        <taxon>Caridea</taxon>
        <taxon>Atyoidea</taxon>
        <taxon>Atyidae</taxon>
        <taxon>Halocaridina</taxon>
    </lineage>
</organism>
<evidence type="ECO:0000313" key="1">
    <source>
        <dbReference type="EMBL" id="KAK7077697.1"/>
    </source>
</evidence>
<name>A0AAN8X4P9_HALRR</name>
<dbReference type="EMBL" id="JAXCGZ010008382">
    <property type="protein sequence ID" value="KAK7077697.1"/>
    <property type="molecule type" value="Genomic_DNA"/>
</dbReference>
<protein>
    <submittedName>
        <fullName evidence="1">Uncharacterized protein</fullName>
    </submittedName>
</protein>